<evidence type="ECO:0000313" key="1">
    <source>
        <dbReference type="EMBL" id="MFK7049732.1"/>
    </source>
</evidence>
<dbReference type="Proteomes" id="UP001621813">
    <property type="component" value="Unassembled WGS sequence"/>
</dbReference>
<dbReference type="SUPFAM" id="SSF53448">
    <property type="entry name" value="Nucleotide-diphospho-sugar transferases"/>
    <property type="match status" value="1"/>
</dbReference>
<proteinExistence type="predicted"/>
<evidence type="ECO:0000313" key="4">
    <source>
        <dbReference type="Proteomes" id="UP001621813"/>
    </source>
</evidence>
<gene>
    <name evidence="2" type="ORF">BWK59_11390</name>
    <name evidence="1" type="ORF">V3Q77_07510</name>
</gene>
<keyword evidence="4" id="KW-1185">Reference proteome</keyword>
<accession>A0A246GGG8</accession>
<name>A0A246GGG8_9FLAO</name>
<dbReference type="EMBL" id="MTCZ01000137">
    <property type="protein sequence ID" value="OWP83274.1"/>
    <property type="molecule type" value="Genomic_DNA"/>
</dbReference>
<evidence type="ECO:0008006" key="5">
    <source>
        <dbReference type="Google" id="ProtNLM"/>
    </source>
</evidence>
<organism evidence="2 3">
    <name type="scientific">Flavobacterium davisii</name>
    <dbReference type="NCBI Taxonomy" id="2906077"/>
    <lineage>
        <taxon>Bacteria</taxon>
        <taxon>Pseudomonadati</taxon>
        <taxon>Bacteroidota</taxon>
        <taxon>Flavobacteriia</taxon>
        <taxon>Flavobacteriales</taxon>
        <taxon>Flavobacteriaceae</taxon>
        <taxon>Flavobacterium</taxon>
    </lineage>
</organism>
<dbReference type="EMBL" id="JAZGZR010000016">
    <property type="protein sequence ID" value="MFK7049732.1"/>
    <property type="molecule type" value="Genomic_DNA"/>
</dbReference>
<dbReference type="Proteomes" id="UP000197768">
    <property type="component" value="Unassembled WGS sequence"/>
</dbReference>
<protein>
    <recommendedName>
        <fullName evidence="5">Glycosyltransferase 2-like domain-containing protein</fullName>
    </recommendedName>
</protein>
<dbReference type="InterPro" id="IPR029044">
    <property type="entry name" value="Nucleotide-diphossugar_trans"/>
</dbReference>
<dbReference type="AlphaFoldDB" id="A0A246GGG8"/>
<dbReference type="RefSeq" id="WP_088393993.1">
    <property type="nucleotide sequence ID" value="NZ_JAZGZR010000016.1"/>
</dbReference>
<reference evidence="2 3" key="1">
    <citation type="journal article" date="2017" name="Infect. Genet. Evol.">
        <title>Comparative genome analysis of fish pathogen Flavobacterium columnare reveals extensive sequence diversity within the species.</title>
        <authorList>
            <person name="Kayansamruaj P."/>
            <person name="Dong H.T."/>
            <person name="Hirono I."/>
            <person name="Kondo H."/>
            <person name="Senapin S."/>
            <person name="Rodkhum C."/>
        </authorList>
    </citation>
    <scope>NUCLEOTIDE SEQUENCE [LARGE SCALE GENOMIC DNA]</scope>
    <source>
        <strain evidence="2 3">1215</strain>
    </source>
</reference>
<sequence>MILIDWINKKINKKKRNFLLRKLEKKNKKSKFNTLEGKNELANFQMENPNSIPIIIINFNQLFYLKKLLSFLEERKIKNIIIIDNASTYKPLLDYYESIKNDIKIHLLDENLGHLVLWKERMLYEKYCKGFYIVTDADIMPNDVLGTNFINNLISALLKYNDKSKVGLALDINDIPDYYPLKNKVINWEKKFWEVELEPNVYDADIDTTFALYWPEFDRLSQYLYSSFFDGIRLAGSYTSKHGGWYLNPSNLTEEQKYYFRTANSSNSWKINEEGDLVGDFINDYV</sequence>
<evidence type="ECO:0000313" key="3">
    <source>
        <dbReference type="Proteomes" id="UP000197768"/>
    </source>
</evidence>
<comment type="caution">
    <text evidence="2">The sequence shown here is derived from an EMBL/GenBank/DDBJ whole genome shotgun (WGS) entry which is preliminary data.</text>
</comment>
<reference evidence="1 4" key="2">
    <citation type="submission" date="2024-02" db="EMBL/GenBank/DDBJ databases">
        <title>Comparative Genomic Analysis of Flavobacterium Species Causing Columnaris Disease of Freshwater Fish in Thailand: Insights into Virulence and Resistance Mechanisms.</title>
        <authorList>
            <person name="Nguyen D."/>
            <person name="Chokmangmeepisarn P."/>
            <person name="Khianchaikhan K."/>
            <person name="Morishita M."/>
            <person name="Bunnoy A."/>
            <person name="Rodkhum C."/>
        </authorList>
    </citation>
    <scope>NUCLEOTIDE SEQUENCE [LARGE SCALE GENOMIC DNA]</scope>
    <source>
        <strain evidence="1 4">KCRT2007</strain>
    </source>
</reference>
<evidence type="ECO:0000313" key="2">
    <source>
        <dbReference type="EMBL" id="OWP83274.1"/>
    </source>
</evidence>